<feature type="signal peptide" evidence="2">
    <location>
        <begin position="1"/>
        <end position="19"/>
    </location>
</feature>
<sequence length="328" mass="35942">MRKLLVALCLALLAQTARAEDVVIKLATLAPQGSTWHNLLKELADRWSQLSGGKVKLRIYAGGTQGSEGDMVRKMSVGQLQAASISAVGMHDVVKEPQALSVPGMIDSQAEFQAVFPKVEPKLDQLLEQKGYVALQWAQIGFIKFFCTKPYQTPAAMGDAKIFAWDGDPASVEAWKAAGFRPVVLSSTDMMPSLQTGMINCIANVPSYVLAARLHDRAPNMIDVNWGYLIGATLVRKDAWNKVPAELRPKLIAAARELGQRVDAEVRKQNEDAVAAMKRQGLNVVKADPAPWRAAAERAWPVVRGKVVPAAFFDDVKRARDEYRASHK</sequence>
<dbReference type="CDD" id="cd13670">
    <property type="entry name" value="PBP2_TRAP_Tp0957_like"/>
    <property type="match status" value="1"/>
</dbReference>
<dbReference type="InterPro" id="IPR038404">
    <property type="entry name" value="TRAP_DctP_sf"/>
</dbReference>
<organism evidence="3 4">
    <name type="scientific">Anaeromyxobacter paludicola</name>
    <dbReference type="NCBI Taxonomy" id="2918171"/>
    <lineage>
        <taxon>Bacteria</taxon>
        <taxon>Pseudomonadati</taxon>
        <taxon>Myxococcota</taxon>
        <taxon>Myxococcia</taxon>
        <taxon>Myxococcales</taxon>
        <taxon>Cystobacterineae</taxon>
        <taxon>Anaeromyxobacteraceae</taxon>
        <taxon>Anaeromyxobacter</taxon>
    </lineage>
</organism>
<gene>
    <name evidence="3" type="ORF">AMPC_24170</name>
</gene>
<dbReference type="PANTHER" id="PTHR33376">
    <property type="match status" value="1"/>
</dbReference>
<dbReference type="Pfam" id="PF03480">
    <property type="entry name" value="DctP"/>
    <property type="match status" value="1"/>
</dbReference>
<evidence type="ECO:0000313" key="4">
    <source>
        <dbReference type="Proteomes" id="UP001162734"/>
    </source>
</evidence>
<dbReference type="Gene3D" id="3.40.190.170">
    <property type="entry name" value="Bacterial extracellular solute-binding protein, family 7"/>
    <property type="match status" value="1"/>
</dbReference>
<keyword evidence="1 2" id="KW-0732">Signal</keyword>
<dbReference type="RefSeq" id="WP_248341405.1">
    <property type="nucleotide sequence ID" value="NZ_AP025592.1"/>
</dbReference>
<feature type="chain" id="PRO_5046175915" description="TRAP dicarboxylate transporter-DctP subunit" evidence="2">
    <location>
        <begin position="20"/>
        <end position="328"/>
    </location>
</feature>
<evidence type="ECO:0000256" key="2">
    <source>
        <dbReference type="SAM" id="SignalP"/>
    </source>
</evidence>
<dbReference type="InterPro" id="IPR018389">
    <property type="entry name" value="DctP_fam"/>
</dbReference>
<keyword evidence="4" id="KW-1185">Reference proteome</keyword>
<accession>A0ABM7XBQ9</accession>
<proteinExistence type="predicted"/>
<dbReference type="Proteomes" id="UP001162734">
    <property type="component" value="Chromosome"/>
</dbReference>
<reference evidence="4" key="1">
    <citation type="journal article" date="2022" name="Int. J. Syst. Evol. Microbiol.">
        <title>Anaeromyxobacter oryzae sp. nov., Anaeromyxobacter diazotrophicus sp. nov. and Anaeromyxobacter paludicola sp. nov., isolated from paddy soils.</title>
        <authorList>
            <person name="Itoh H."/>
            <person name="Xu Z."/>
            <person name="Mise K."/>
            <person name="Masuda Y."/>
            <person name="Ushijima N."/>
            <person name="Hayakawa C."/>
            <person name="Shiratori Y."/>
            <person name="Senoo K."/>
        </authorList>
    </citation>
    <scope>NUCLEOTIDE SEQUENCE [LARGE SCALE GENOMIC DNA]</scope>
    <source>
        <strain evidence="4">Red630</strain>
    </source>
</reference>
<evidence type="ECO:0000313" key="3">
    <source>
        <dbReference type="EMBL" id="BDG09304.1"/>
    </source>
</evidence>
<dbReference type="PANTHER" id="PTHR33376:SF5">
    <property type="entry name" value="EXTRACYTOPLASMIC SOLUTE RECEPTOR PROTEIN"/>
    <property type="match status" value="1"/>
</dbReference>
<evidence type="ECO:0000256" key="1">
    <source>
        <dbReference type="ARBA" id="ARBA00022729"/>
    </source>
</evidence>
<protein>
    <recommendedName>
        <fullName evidence="5">TRAP dicarboxylate transporter-DctP subunit</fullName>
    </recommendedName>
</protein>
<dbReference type="NCBIfam" id="NF037995">
    <property type="entry name" value="TRAP_S1"/>
    <property type="match status" value="1"/>
</dbReference>
<evidence type="ECO:0008006" key="5">
    <source>
        <dbReference type="Google" id="ProtNLM"/>
    </source>
</evidence>
<dbReference type="EMBL" id="AP025592">
    <property type="protein sequence ID" value="BDG09304.1"/>
    <property type="molecule type" value="Genomic_DNA"/>
</dbReference>
<name>A0ABM7XBQ9_9BACT</name>